<evidence type="ECO:0008006" key="4">
    <source>
        <dbReference type="Google" id="ProtNLM"/>
    </source>
</evidence>
<dbReference type="STRING" id="1308866.J416_12087"/>
<keyword evidence="1" id="KW-0812">Transmembrane</keyword>
<comment type="caution">
    <text evidence="2">The sequence shown here is derived from an EMBL/GenBank/DDBJ whole genome shotgun (WGS) entry which is preliminary data.</text>
</comment>
<dbReference type="AlphaFoldDB" id="N4W7J3"/>
<sequence length="264" mass="29801">MNKGAIMMITCENCGKEQSPGNFCESCGAPLEAQTERTVTDNQTLEKVKQQSSQYWAYAVERIKNPTIALKDGSESFANAVITAILLPLFLSILLYALANNVVQQQMSMFTDGRSLPFFLIVSRLFIFFVILLFTGLIASAISLKIAKNRTSFQMLFTRFSGLQVPYTMVYVVLALLALAGIFSLNLNSFGNNVPMFVLLNVIFVILTVIHPVILTYSHVKQEEHPHAYYMTILSFVINLLILYIFTFVLLDGMLRSLEQMFMW</sequence>
<keyword evidence="3" id="KW-1185">Reference proteome</keyword>
<evidence type="ECO:0000313" key="2">
    <source>
        <dbReference type="EMBL" id="ENH96243.1"/>
    </source>
</evidence>
<gene>
    <name evidence="2" type="ORF">J416_12087</name>
</gene>
<feature type="transmembrane region" description="Helical" evidence="1">
    <location>
        <begin position="197"/>
        <end position="217"/>
    </location>
</feature>
<keyword evidence="1" id="KW-0472">Membrane</keyword>
<dbReference type="eggNOG" id="COG3064">
    <property type="taxonomic scope" value="Bacteria"/>
</dbReference>
<protein>
    <recommendedName>
        <fullName evidence="4">Zinc-ribbon domain-containing protein</fullName>
    </recommendedName>
</protein>
<dbReference type="EMBL" id="APML01000055">
    <property type="protein sequence ID" value="ENH96243.1"/>
    <property type="molecule type" value="Genomic_DNA"/>
</dbReference>
<proteinExistence type="predicted"/>
<feature type="transmembrane region" description="Helical" evidence="1">
    <location>
        <begin position="77"/>
        <end position="98"/>
    </location>
</feature>
<evidence type="ECO:0000256" key="1">
    <source>
        <dbReference type="SAM" id="Phobius"/>
    </source>
</evidence>
<feature type="transmembrane region" description="Helical" evidence="1">
    <location>
        <begin position="165"/>
        <end position="185"/>
    </location>
</feature>
<feature type="transmembrane region" description="Helical" evidence="1">
    <location>
        <begin position="229"/>
        <end position="251"/>
    </location>
</feature>
<dbReference type="PATRIC" id="fig|1308866.3.peg.2444"/>
<feature type="transmembrane region" description="Helical" evidence="1">
    <location>
        <begin position="118"/>
        <end position="144"/>
    </location>
</feature>
<keyword evidence="1" id="KW-1133">Transmembrane helix</keyword>
<dbReference type="Proteomes" id="UP000012283">
    <property type="component" value="Unassembled WGS sequence"/>
</dbReference>
<accession>N4W7J3</accession>
<reference evidence="2 3" key="1">
    <citation type="submission" date="2013-03" db="EMBL/GenBank/DDBJ databases">
        <title>Draft genome sequence of Gracibacillus halophilus YIM-C55.5, a moderately halophilic and thermophilic organism from the Xiaochaidamu salt lake.</title>
        <authorList>
            <person name="Sugumar T."/>
            <person name="Polireddy D.R."/>
            <person name="Antony A."/>
            <person name="Madhava Y.R."/>
            <person name="Sivakumar N."/>
        </authorList>
    </citation>
    <scope>NUCLEOTIDE SEQUENCE [LARGE SCALE GENOMIC DNA]</scope>
    <source>
        <strain evidence="2 3">YIM-C55.5</strain>
    </source>
</reference>
<evidence type="ECO:0000313" key="3">
    <source>
        <dbReference type="Proteomes" id="UP000012283"/>
    </source>
</evidence>
<organism evidence="2 3">
    <name type="scientific">Gracilibacillus halophilus YIM-C55.5</name>
    <dbReference type="NCBI Taxonomy" id="1308866"/>
    <lineage>
        <taxon>Bacteria</taxon>
        <taxon>Bacillati</taxon>
        <taxon>Bacillota</taxon>
        <taxon>Bacilli</taxon>
        <taxon>Bacillales</taxon>
        <taxon>Bacillaceae</taxon>
        <taxon>Gracilibacillus</taxon>
    </lineage>
</organism>
<name>N4W7J3_9BACI</name>